<evidence type="ECO:0000313" key="2">
    <source>
        <dbReference type="EMBL" id="KAF7151269.1"/>
    </source>
</evidence>
<dbReference type="GO" id="GO:0012505">
    <property type="term" value="C:endomembrane system"/>
    <property type="evidence" value="ECO:0007669"/>
    <property type="project" value="TreeGrafter"/>
</dbReference>
<reference evidence="2" key="1">
    <citation type="submission" date="2019-11" db="EMBL/GenBank/DDBJ databases">
        <authorList>
            <person name="Liu Y."/>
            <person name="Hou J."/>
            <person name="Li T.-Q."/>
            <person name="Guan C.-H."/>
            <person name="Wu X."/>
            <person name="Wu H.-Z."/>
            <person name="Ling F."/>
            <person name="Zhang R."/>
            <person name="Shi X.-G."/>
            <person name="Ren J.-P."/>
            <person name="Chen E.-F."/>
            <person name="Sun J.-M."/>
        </authorList>
    </citation>
    <scope>NUCLEOTIDE SEQUENCE</scope>
    <source>
        <strain evidence="2">Adult_tree_wgs_1</strain>
        <tissue evidence="2">Leaves</tissue>
    </source>
</reference>
<accession>A0A834HHZ7</accession>
<comment type="caution">
    <text evidence="2">The sequence shown here is derived from an EMBL/GenBank/DDBJ whole genome shotgun (WGS) entry which is preliminary data.</text>
</comment>
<dbReference type="PANTHER" id="PTHR45918:SF1">
    <property type="entry name" value="ALPHA-1,3_1,6-MANNOSYLTRANSFERASE ALG2"/>
    <property type="match status" value="1"/>
</dbReference>
<proteinExistence type="predicted"/>
<organism evidence="2 3">
    <name type="scientific">Rhododendron simsii</name>
    <name type="common">Sims's rhododendron</name>
    <dbReference type="NCBI Taxonomy" id="118357"/>
    <lineage>
        <taxon>Eukaryota</taxon>
        <taxon>Viridiplantae</taxon>
        <taxon>Streptophyta</taxon>
        <taxon>Embryophyta</taxon>
        <taxon>Tracheophyta</taxon>
        <taxon>Spermatophyta</taxon>
        <taxon>Magnoliopsida</taxon>
        <taxon>eudicotyledons</taxon>
        <taxon>Gunneridae</taxon>
        <taxon>Pentapetalae</taxon>
        <taxon>asterids</taxon>
        <taxon>Ericales</taxon>
        <taxon>Ericaceae</taxon>
        <taxon>Ericoideae</taxon>
        <taxon>Rhodoreae</taxon>
        <taxon>Rhododendron</taxon>
    </lineage>
</organism>
<gene>
    <name evidence="2" type="ORF">RHSIM_Rhsim02G0229600</name>
</gene>
<dbReference type="InterPro" id="IPR027054">
    <property type="entry name" value="ALG2"/>
</dbReference>
<sequence length="171" mass="19569">MFRELKGMHPLETTSAYEPRWGDLSSKLYGVMVANQDWGVERVASVACRCIFVVVCVLFMWPSFNVVLVDQVSVVIPLMKLKKSTKVVFYCHFPDLLLAQHITILWQIYRKPIDFIEEVTTGMADLIMDNSRFIASTFAGTFKHLHARGIKPSVLYPAVNVEQFDKPHAFK</sequence>
<keyword evidence="3" id="KW-1185">Reference proteome</keyword>
<evidence type="ECO:0000313" key="3">
    <source>
        <dbReference type="Proteomes" id="UP000626092"/>
    </source>
</evidence>
<dbReference type="SUPFAM" id="SSF53756">
    <property type="entry name" value="UDP-Glycosyltransferase/glycogen phosphorylase"/>
    <property type="match status" value="1"/>
</dbReference>
<evidence type="ECO:0008006" key="4">
    <source>
        <dbReference type="Google" id="ProtNLM"/>
    </source>
</evidence>
<keyword evidence="1" id="KW-0808">Transferase</keyword>
<dbReference type="OrthoDB" id="448893at2759"/>
<dbReference type="AlphaFoldDB" id="A0A834HHZ7"/>
<dbReference type="EMBL" id="WJXA01000002">
    <property type="protein sequence ID" value="KAF7151269.1"/>
    <property type="molecule type" value="Genomic_DNA"/>
</dbReference>
<dbReference type="Proteomes" id="UP000626092">
    <property type="component" value="Unassembled WGS sequence"/>
</dbReference>
<protein>
    <recommendedName>
        <fullName evidence="4">Alpha-1,3/1,6-mannosyltransferase ALG2</fullName>
    </recommendedName>
</protein>
<dbReference type="GO" id="GO:0004378">
    <property type="term" value="F:GDP-Man:Man(1)GlcNAc(2)-PP-Dol alpha-1,3-mannosyltransferase activity"/>
    <property type="evidence" value="ECO:0007669"/>
    <property type="project" value="InterPro"/>
</dbReference>
<name>A0A834HHZ7_RHOSS</name>
<dbReference type="PANTHER" id="PTHR45918">
    <property type="entry name" value="ALPHA-1,3/1,6-MANNOSYLTRANSFERASE ALG2"/>
    <property type="match status" value="1"/>
</dbReference>
<evidence type="ECO:0000256" key="1">
    <source>
        <dbReference type="ARBA" id="ARBA00022679"/>
    </source>
</evidence>